<keyword evidence="4" id="KW-0808">Transferase</keyword>
<dbReference type="GO" id="GO:0016301">
    <property type="term" value="F:kinase activity"/>
    <property type="evidence" value="ECO:0007669"/>
    <property type="project" value="UniProtKB-KW"/>
</dbReference>
<dbReference type="GO" id="GO:0005737">
    <property type="term" value="C:cytoplasm"/>
    <property type="evidence" value="ECO:0007669"/>
    <property type="project" value="UniProtKB-SubCell"/>
</dbReference>
<dbReference type="STRING" id="27349.A0A0L6V0C6"/>
<evidence type="ECO:0000256" key="7">
    <source>
        <dbReference type="ARBA" id="ARBA00022840"/>
    </source>
</evidence>
<evidence type="ECO:0000256" key="1">
    <source>
        <dbReference type="ARBA" id="ARBA00004123"/>
    </source>
</evidence>
<evidence type="ECO:0000313" key="10">
    <source>
        <dbReference type="EMBL" id="KNZ53942.1"/>
    </source>
</evidence>
<evidence type="ECO:0000256" key="2">
    <source>
        <dbReference type="ARBA" id="ARBA00004496"/>
    </source>
</evidence>
<evidence type="ECO:0000256" key="4">
    <source>
        <dbReference type="ARBA" id="ARBA00022679"/>
    </source>
</evidence>
<dbReference type="PANTHER" id="PTHR10285">
    <property type="entry name" value="URIDINE KINASE"/>
    <property type="match status" value="1"/>
</dbReference>
<dbReference type="GO" id="GO:0005634">
    <property type="term" value="C:nucleus"/>
    <property type="evidence" value="ECO:0007669"/>
    <property type="project" value="UniProtKB-SubCell"/>
</dbReference>
<comment type="similarity">
    <text evidence="9">Belongs to the GLYK kinase family.</text>
</comment>
<keyword evidence="11" id="KW-1185">Reference proteome</keyword>
<dbReference type="SUPFAM" id="SSF52540">
    <property type="entry name" value="P-loop containing nucleoside triphosphate hydrolases"/>
    <property type="match status" value="1"/>
</dbReference>
<comment type="subcellular location">
    <subcellularLocation>
        <location evidence="2">Cytoplasm</location>
    </subcellularLocation>
    <subcellularLocation>
        <location evidence="1">Nucleus</location>
    </subcellularLocation>
</comment>
<evidence type="ECO:0000256" key="8">
    <source>
        <dbReference type="ARBA" id="ARBA00023242"/>
    </source>
</evidence>
<comment type="caution">
    <text evidence="10">The sequence shown here is derived from an EMBL/GenBank/DDBJ whole genome shotgun (WGS) entry which is preliminary data.</text>
</comment>
<keyword evidence="7" id="KW-0067">ATP-binding</keyword>
<evidence type="ECO:0008006" key="12">
    <source>
        <dbReference type="Google" id="ProtNLM"/>
    </source>
</evidence>
<dbReference type="EMBL" id="LAVV01008052">
    <property type="protein sequence ID" value="KNZ53942.1"/>
    <property type="molecule type" value="Genomic_DNA"/>
</dbReference>
<keyword evidence="6" id="KW-0418">Kinase</keyword>
<reference evidence="10 11" key="1">
    <citation type="submission" date="2015-08" db="EMBL/GenBank/DDBJ databases">
        <title>Next Generation Sequencing and Analysis of the Genome of Puccinia sorghi L Schw, the Causal Agent of Maize Common Rust.</title>
        <authorList>
            <person name="Rochi L."/>
            <person name="Burguener G."/>
            <person name="Darino M."/>
            <person name="Turjanski A."/>
            <person name="Kreff E."/>
            <person name="Dieguez M.J."/>
            <person name="Sacco F."/>
        </authorList>
    </citation>
    <scope>NUCLEOTIDE SEQUENCE [LARGE SCALE GENOMIC DNA]</scope>
    <source>
        <strain evidence="10 11">RO10H11247</strain>
    </source>
</reference>
<keyword evidence="3" id="KW-0963">Cytoplasm</keyword>
<proteinExistence type="inferred from homology"/>
<organism evidence="10 11">
    <name type="scientific">Puccinia sorghi</name>
    <dbReference type="NCBI Taxonomy" id="27349"/>
    <lineage>
        <taxon>Eukaryota</taxon>
        <taxon>Fungi</taxon>
        <taxon>Dikarya</taxon>
        <taxon>Basidiomycota</taxon>
        <taxon>Pucciniomycotina</taxon>
        <taxon>Pucciniomycetes</taxon>
        <taxon>Pucciniales</taxon>
        <taxon>Pucciniaceae</taxon>
        <taxon>Puccinia</taxon>
    </lineage>
</organism>
<dbReference type="OrthoDB" id="347435at2759"/>
<dbReference type="VEuPathDB" id="FungiDB:VP01_3095g4"/>
<dbReference type="Proteomes" id="UP000037035">
    <property type="component" value="Unassembled WGS sequence"/>
</dbReference>
<sequence>MAPLKTAKDILVQFVLNHLRSRPALVTETGAHKPIIFGLQGPQGIGKTWVSKAVKDELEQLHQIRTLVVSLDDLYLPRQAQKKLEEEEGGWNRMLRGRGLPGTHDLDLGVQVFESLSRINETKEIRLPIYDKSAHGGLGDRAGFSSLVMPADHCLQLVIFEGWMLGFTPLDPLQLTNIYNRLLNLDPPSDSFVTKFSIQELLTINRNLAAYVEQLWTHIHLLINLVPQDLNFIWRWRIQQENEMKAKNGGIGMSDEEVKIFIFRYMPCYELYGKPCDAACGDQGIRPGLKIVMDEERRVVDVHPPIYATGQ</sequence>
<dbReference type="Gene3D" id="3.40.50.300">
    <property type="entry name" value="P-loop containing nucleotide triphosphate hydrolases"/>
    <property type="match status" value="1"/>
</dbReference>
<evidence type="ECO:0000256" key="6">
    <source>
        <dbReference type="ARBA" id="ARBA00022777"/>
    </source>
</evidence>
<evidence type="ECO:0000256" key="5">
    <source>
        <dbReference type="ARBA" id="ARBA00022741"/>
    </source>
</evidence>
<accession>A0A0L6V0C6</accession>
<evidence type="ECO:0000313" key="11">
    <source>
        <dbReference type="Proteomes" id="UP000037035"/>
    </source>
</evidence>
<dbReference type="InterPro" id="IPR027417">
    <property type="entry name" value="P-loop_NTPase"/>
</dbReference>
<protein>
    <recommendedName>
        <fullName evidence="12">Glycerate kinase</fullName>
    </recommendedName>
</protein>
<evidence type="ECO:0000256" key="9">
    <source>
        <dbReference type="ARBA" id="ARBA00061312"/>
    </source>
</evidence>
<keyword evidence="8" id="KW-0539">Nucleus</keyword>
<dbReference type="FunFam" id="3.40.50.300:FF:001691">
    <property type="entry name" value="Probable ATP-dependent kinase TDA10"/>
    <property type="match status" value="1"/>
</dbReference>
<gene>
    <name evidence="10" type="ORF">VP01_3095g4</name>
</gene>
<evidence type="ECO:0000256" key="3">
    <source>
        <dbReference type="ARBA" id="ARBA00022490"/>
    </source>
</evidence>
<dbReference type="GO" id="GO:0005524">
    <property type="term" value="F:ATP binding"/>
    <property type="evidence" value="ECO:0007669"/>
    <property type="project" value="UniProtKB-KW"/>
</dbReference>
<keyword evidence="5" id="KW-0547">Nucleotide-binding</keyword>
<dbReference type="AlphaFoldDB" id="A0A0L6V0C6"/>
<name>A0A0L6V0C6_9BASI</name>